<name>A0A653AKL9_9BACT</name>
<keyword evidence="1" id="KW-0812">Transmembrane</keyword>
<dbReference type="EMBL" id="UPXZ01000039">
    <property type="protein sequence ID" value="VBB48441.1"/>
    <property type="molecule type" value="Genomic_DNA"/>
</dbReference>
<dbReference type="InterPro" id="IPR052928">
    <property type="entry name" value="Desiccation-related_membrane"/>
</dbReference>
<keyword evidence="1" id="KW-0472">Membrane</keyword>
<keyword evidence="1" id="KW-1133">Transmembrane helix</keyword>
<sequence length="81" mass="8711">MKNAGGFLAGLLGGAIVGAAIGLLFAPEKGEDTRNKLVDSFEDTKDKVMEALKKRGINLSKSEVEDLVDELKAKVETKFDE</sequence>
<dbReference type="PANTHER" id="PTHR35792:SF1">
    <property type="entry name" value="SLL0268 PROTEIN"/>
    <property type="match status" value="1"/>
</dbReference>
<evidence type="ECO:0000256" key="1">
    <source>
        <dbReference type="SAM" id="Phobius"/>
    </source>
</evidence>
<dbReference type="Pfam" id="PF12732">
    <property type="entry name" value="YtxH"/>
    <property type="match status" value="1"/>
</dbReference>
<gene>
    <name evidence="2" type="ORF">TRIP_D440459</name>
</gene>
<proteinExistence type="predicted"/>
<feature type="transmembrane region" description="Helical" evidence="1">
    <location>
        <begin position="6"/>
        <end position="26"/>
    </location>
</feature>
<dbReference type="AlphaFoldDB" id="A0A653AKL9"/>
<evidence type="ECO:0000313" key="2">
    <source>
        <dbReference type="EMBL" id="VBB48441.1"/>
    </source>
</evidence>
<protein>
    <recommendedName>
        <fullName evidence="3">Gas vesicle protein</fullName>
    </recommendedName>
</protein>
<evidence type="ECO:0008006" key="3">
    <source>
        <dbReference type="Google" id="ProtNLM"/>
    </source>
</evidence>
<reference evidence="2" key="1">
    <citation type="submission" date="2018-07" db="EMBL/GenBank/DDBJ databases">
        <authorList>
            <consortium name="Genoscope - CEA"/>
            <person name="William W."/>
        </authorList>
    </citation>
    <scope>NUCLEOTIDE SEQUENCE</scope>
    <source>
        <strain evidence="2">IK1</strain>
    </source>
</reference>
<accession>A0A653AKL9</accession>
<dbReference type="PANTHER" id="PTHR35792">
    <property type="entry name" value="GENERAL STRESS PROTEIN"/>
    <property type="match status" value="1"/>
</dbReference>
<organism evidence="2">
    <name type="scientific">uncultured Paludibacter sp</name>
    <dbReference type="NCBI Taxonomy" id="497635"/>
    <lineage>
        <taxon>Bacteria</taxon>
        <taxon>Pseudomonadati</taxon>
        <taxon>Bacteroidota</taxon>
        <taxon>Bacteroidia</taxon>
        <taxon>Bacteroidales</taxon>
        <taxon>Paludibacteraceae</taxon>
        <taxon>Paludibacter</taxon>
        <taxon>environmental samples</taxon>
    </lineage>
</organism>
<dbReference type="InterPro" id="IPR024623">
    <property type="entry name" value="YtxH"/>
</dbReference>